<dbReference type="RefSeq" id="WP_146591231.1">
    <property type="nucleotide sequence ID" value="NZ_SJPO01000014.1"/>
</dbReference>
<accession>A0A5C5XU66</accession>
<evidence type="ECO:0000313" key="2">
    <source>
        <dbReference type="Proteomes" id="UP000318478"/>
    </source>
</evidence>
<dbReference type="Proteomes" id="UP000318478">
    <property type="component" value="Unassembled WGS sequence"/>
</dbReference>
<keyword evidence="2" id="KW-1185">Reference proteome</keyword>
<evidence type="ECO:0000313" key="1">
    <source>
        <dbReference type="EMBL" id="TWT66846.1"/>
    </source>
</evidence>
<dbReference type="OrthoDB" id="9892610at2"/>
<gene>
    <name evidence="1" type="ORF">Pla123a_45440</name>
</gene>
<protein>
    <submittedName>
        <fullName evidence="1">Uncharacterized protein</fullName>
    </submittedName>
</protein>
<comment type="caution">
    <text evidence="1">The sequence shown here is derived from an EMBL/GenBank/DDBJ whole genome shotgun (WGS) entry which is preliminary data.</text>
</comment>
<dbReference type="AlphaFoldDB" id="A0A5C5XU66"/>
<sequence length="67" mass="8057">MTRSQTQDRRVYRFFFAAKARCNHCFDVFLAPCWSVKEEVRRIRFRPQLVNDLSGSQKRSIFRSDVV</sequence>
<dbReference type="EMBL" id="SJPO01000014">
    <property type="protein sequence ID" value="TWT66846.1"/>
    <property type="molecule type" value="Genomic_DNA"/>
</dbReference>
<organism evidence="1 2">
    <name type="scientific">Posidoniimonas polymericola</name>
    <dbReference type="NCBI Taxonomy" id="2528002"/>
    <lineage>
        <taxon>Bacteria</taxon>
        <taxon>Pseudomonadati</taxon>
        <taxon>Planctomycetota</taxon>
        <taxon>Planctomycetia</taxon>
        <taxon>Pirellulales</taxon>
        <taxon>Lacipirellulaceae</taxon>
        <taxon>Posidoniimonas</taxon>
    </lineage>
</organism>
<proteinExistence type="predicted"/>
<reference evidence="1 2" key="1">
    <citation type="submission" date="2019-02" db="EMBL/GenBank/DDBJ databases">
        <title>Deep-cultivation of Planctomycetes and their phenomic and genomic characterization uncovers novel biology.</title>
        <authorList>
            <person name="Wiegand S."/>
            <person name="Jogler M."/>
            <person name="Boedeker C."/>
            <person name="Pinto D."/>
            <person name="Vollmers J."/>
            <person name="Rivas-Marin E."/>
            <person name="Kohn T."/>
            <person name="Peeters S.H."/>
            <person name="Heuer A."/>
            <person name="Rast P."/>
            <person name="Oberbeckmann S."/>
            <person name="Bunk B."/>
            <person name="Jeske O."/>
            <person name="Meyerdierks A."/>
            <person name="Storesund J.E."/>
            <person name="Kallscheuer N."/>
            <person name="Luecker S."/>
            <person name="Lage O.M."/>
            <person name="Pohl T."/>
            <person name="Merkel B.J."/>
            <person name="Hornburger P."/>
            <person name="Mueller R.-W."/>
            <person name="Bruemmer F."/>
            <person name="Labrenz M."/>
            <person name="Spormann A.M."/>
            <person name="Op Den Camp H."/>
            <person name="Overmann J."/>
            <person name="Amann R."/>
            <person name="Jetten M.S.M."/>
            <person name="Mascher T."/>
            <person name="Medema M.H."/>
            <person name="Devos D.P."/>
            <person name="Kaster A.-K."/>
            <person name="Ovreas L."/>
            <person name="Rohde M."/>
            <person name="Galperin M.Y."/>
            <person name="Jogler C."/>
        </authorList>
    </citation>
    <scope>NUCLEOTIDE SEQUENCE [LARGE SCALE GENOMIC DNA]</scope>
    <source>
        <strain evidence="1 2">Pla123a</strain>
    </source>
</reference>
<name>A0A5C5XU66_9BACT</name>